<organism evidence="1 2">
    <name type="scientific">Burkholderia ubonensis</name>
    <dbReference type="NCBI Taxonomy" id="101571"/>
    <lineage>
        <taxon>Bacteria</taxon>
        <taxon>Pseudomonadati</taxon>
        <taxon>Pseudomonadota</taxon>
        <taxon>Betaproteobacteria</taxon>
        <taxon>Burkholderiales</taxon>
        <taxon>Burkholderiaceae</taxon>
        <taxon>Burkholderia</taxon>
        <taxon>Burkholderia cepacia complex</taxon>
    </lineage>
</organism>
<name>A0AB73FU84_9BURK</name>
<reference evidence="1 2" key="1">
    <citation type="submission" date="2015-11" db="EMBL/GenBank/DDBJ databases">
        <title>Expanding the genomic diversity of Burkholderia species for the development of highly accurate diagnostics.</title>
        <authorList>
            <person name="Sahl J."/>
            <person name="Keim P."/>
            <person name="Wagner D."/>
        </authorList>
    </citation>
    <scope>NUCLEOTIDE SEQUENCE [LARGE SCALE GENOMIC DNA]</scope>
    <source>
        <strain evidence="1 2">MSMB2058</strain>
    </source>
</reference>
<protein>
    <submittedName>
        <fullName evidence="1">Uncharacterized protein</fullName>
    </submittedName>
</protein>
<evidence type="ECO:0000313" key="2">
    <source>
        <dbReference type="Proteomes" id="UP000061665"/>
    </source>
</evidence>
<dbReference type="EMBL" id="LOZE01000127">
    <property type="protein sequence ID" value="KVM22021.1"/>
    <property type="molecule type" value="Genomic_DNA"/>
</dbReference>
<evidence type="ECO:0000313" key="1">
    <source>
        <dbReference type="EMBL" id="KVM22021.1"/>
    </source>
</evidence>
<gene>
    <name evidence="1" type="ORF">WJ53_19385</name>
</gene>
<proteinExistence type="predicted"/>
<sequence>MSTRTADLSTLEQLSSSGWYRFAMLRWRNRSSGTLYVMVSAGTRLSQQPIHIERVEEAGRAFARSRVSRTQAMLQPACIWHESSRHLCN</sequence>
<accession>A0AB73FU84</accession>
<comment type="caution">
    <text evidence="1">The sequence shown here is derived from an EMBL/GenBank/DDBJ whole genome shotgun (WGS) entry which is preliminary data.</text>
</comment>
<dbReference type="AlphaFoldDB" id="A0AB73FU84"/>
<dbReference type="Proteomes" id="UP000061665">
    <property type="component" value="Unassembled WGS sequence"/>
</dbReference>